<organism evidence="3 4">
    <name type="scientific">Lasius platythorax</name>
    <dbReference type="NCBI Taxonomy" id="488582"/>
    <lineage>
        <taxon>Eukaryota</taxon>
        <taxon>Metazoa</taxon>
        <taxon>Ecdysozoa</taxon>
        <taxon>Arthropoda</taxon>
        <taxon>Hexapoda</taxon>
        <taxon>Insecta</taxon>
        <taxon>Pterygota</taxon>
        <taxon>Neoptera</taxon>
        <taxon>Endopterygota</taxon>
        <taxon>Hymenoptera</taxon>
        <taxon>Apocrita</taxon>
        <taxon>Aculeata</taxon>
        <taxon>Formicoidea</taxon>
        <taxon>Formicidae</taxon>
        <taxon>Formicinae</taxon>
        <taxon>Lasius</taxon>
        <taxon>Lasius</taxon>
    </lineage>
</organism>
<feature type="region of interest" description="Disordered" evidence="1">
    <location>
        <begin position="116"/>
        <end position="165"/>
    </location>
</feature>
<feature type="compositionally biased region" description="Pro residues" evidence="1">
    <location>
        <begin position="119"/>
        <end position="141"/>
    </location>
</feature>
<dbReference type="AlphaFoldDB" id="A0AAV2NLU8"/>
<feature type="compositionally biased region" description="Pro residues" evidence="1">
    <location>
        <begin position="149"/>
        <end position="165"/>
    </location>
</feature>
<evidence type="ECO:0008006" key="5">
    <source>
        <dbReference type="Google" id="ProtNLM"/>
    </source>
</evidence>
<dbReference type="EMBL" id="OZ034825">
    <property type="protein sequence ID" value="CAL1680690.1"/>
    <property type="molecule type" value="Genomic_DNA"/>
</dbReference>
<sequence>MKFILALFASLAILGLGQSHQFPDFGKGPLHEDLQDILDLIPAENIVKVAADYLENDPEVKAVVKYLLKTPLLRNLVIDFEAIPEVINLLEYLQDKEIESYYLINHINRALNITELVPKPTPTPTPTTTPTPTPTPPPTPTPTTTTKPTPQPTREPTPEPTPEPKPIFHTYNAIKMRTGGLAGFFKDIRVLLNYDDFITVYVEKLRNSPDFVDLINVLKSGNLQQIVNKLHESTSFQVILNGLENKNVNVKIIGDILYLVFGVTIPNRPKSLEEELVDFVNLLPTEKLADVIIKYVNEDKEVHNAVLFMFTTEFHDLLRAVEALKEHQALVVYIQKSGFNIIQQIQAFHKIIGMEDYVPPKIESFLKSQISAQEVGGGMKALLADIYSLLPLDKIDALYKEKLQTSKVFANFIARVTSPELRKIAQKLYVHKTFTEYITKCNEKGLDLVGLAIIANRIIGLKF</sequence>
<dbReference type="InterPro" id="IPR010629">
    <property type="entry name" value="Ins_allergen"/>
</dbReference>
<evidence type="ECO:0000256" key="2">
    <source>
        <dbReference type="SAM" id="SignalP"/>
    </source>
</evidence>
<accession>A0AAV2NLU8</accession>
<protein>
    <recommendedName>
        <fullName evidence="5">Protein G12</fullName>
    </recommendedName>
</protein>
<dbReference type="Proteomes" id="UP001497644">
    <property type="component" value="Chromosome 2"/>
</dbReference>
<dbReference type="PANTHER" id="PTHR21163:SF1">
    <property type="entry name" value="PROTEIN G12"/>
    <property type="match status" value="1"/>
</dbReference>
<feature type="chain" id="PRO_5043943160" description="Protein G12" evidence="2">
    <location>
        <begin position="20"/>
        <end position="463"/>
    </location>
</feature>
<evidence type="ECO:0000313" key="4">
    <source>
        <dbReference type="Proteomes" id="UP001497644"/>
    </source>
</evidence>
<dbReference type="PANTHER" id="PTHR21163">
    <property type="entry name" value="PROTEIN G12"/>
    <property type="match status" value="1"/>
</dbReference>
<proteinExistence type="predicted"/>
<reference evidence="3" key="1">
    <citation type="submission" date="2024-04" db="EMBL/GenBank/DDBJ databases">
        <authorList>
            <consortium name="Molecular Ecology Group"/>
        </authorList>
    </citation>
    <scope>NUCLEOTIDE SEQUENCE</scope>
</reference>
<name>A0AAV2NLU8_9HYME</name>
<keyword evidence="4" id="KW-1185">Reference proteome</keyword>
<dbReference type="Pfam" id="PF06757">
    <property type="entry name" value="Ins_allergen_rp"/>
    <property type="match status" value="2"/>
</dbReference>
<keyword evidence="2" id="KW-0732">Signal</keyword>
<gene>
    <name evidence="3" type="ORF">LPLAT_LOCUS6668</name>
</gene>
<evidence type="ECO:0000313" key="3">
    <source>
        <dbReference type="EMBL" id="CAL1680690.1"/>
    </source>
</evidence>
<feature type="signal peptide" evidence="2">
    <location>
        <begin position="1"/>
        <end position="19"/>
    </location>
</feature>
<evidence type="ECO:0000256" key="1">
    <source>
        <dbReference type="SAM" id="MobiDB-lite"/>
    </source>
</evidence>